<keyword evidence="3" id="KW-1185">Reference proteome</keyword>
<dbReference type="SUPFAM" id="SSF55729">
    <property type="entry name" value="Acyl-CoA N-acyltransferases (Nat)"/>
    <property type="match status" value="1"/>
</dbReference>
<protein>
    <submittedName>
        <fullName evidence="2">GNAT family acetyltransferase</fullName>
    </submittedName>
</protein>
<dbReference type="Pfam" id="PF13508">
    <property type="entry name" value="Acetyltransf_7"/>
    <property type="match status" value="1"/>
</dbReference>
<dbReference type="InterPro" id="IPR016181">
    <property type="entry name" value="Acyl_CoA_acyltransferase"/>
</dbReference>
<evidence type="ECO:0000259" key="1">
    <source>
        <dbReference type="PROSITE" id="PS51186"/>
    </source>
</evidence>
<dbReference type="RefSeq" id="WP_243245419.1">
    <property type="nucleotide sequence ID" value="NZ_LOHG01000004.1"/>
</dbReference>
<organism evidence="2 3">
    <name type="scientific">Pseudomonas maioricensis</name>
    <dbReference type="NCBI Taxonomy" id="1766623"/>
    <lineage>
        <taxon>Bacteria</taxon>
        <taxon>Pseudomonadati</taxon>
        <taxon>Pseudomonadota</taxon>
        <taxon>Gammaproteobacteria</taxon>
        <taxon>Pseudomonadales</taxon>
        <taxon>Pseudomonadaceae</taxon>
        <taxon>Pseudomonas</taxon>
    </lineage>
</organism>
<dbReference type="CDD" id="cd04301">
    <property type="entry name" value="NAT_SF"/>
    <property type="match status" value="1"/>
</dbReference>
<dbReference type="InterPro" id="IPR000182">
    <property type="entry name" value="GNAT_dom"/>
</dbReference>
<evidence type="ECO:0000313" key="2">
    <source>
        <dbReference type="EMBL" id="MCI8209448.1"/>
    </source>
</evidence>
<reference evidence="2 3" key="1">
    <citation type="submission" date="2015-12" db="EMBL/GenBank/DDBJ databases">
        <title>Phylogenomics in the description of a new species in the Pseudomonas syringae group.</title>
        <authorList>
            <person name="Busquets A."/>
            <person name="Gomila M."/>
            <person name="Beiki F."/>
            <person name="Rahimian H."/>
            <person name="Mulet M."/>
            <person name="Sanchez D."/>
            <person name="Garcia-Valdes E."/>
            <person name="Lalucat J."/>
        </authorList>
    </citation>
    <scope>NUCLEOTIDE SEQUENCE [LARGE SCALE GENOMIC DNA]</scope>
    <source>
        <strain evidence="2 3">S25</strain>
    </source>
</reference>
<sequence length="136" mass="15496">MSDIEFCPLPSICQPLLDKFYRAHRSPMRSSGAAQMWVARQQEIIGALSLTPITDGHWLTGLFVAPQWRSQAIAGRLIARALEDLTGPVWLFCHPELVAFYERSGFTPASELPPLLAEKLTRYQRTKELLAMQWKR</sequence>
<dbReference type="EMBL" id="LOHG01000004">
    <property type="protein sequence ID" value="MCI8209448.1"/>
    <property type="molecule type" value="Genomic_DNA"/>
</dbReference>
<comment type="caution">
    <text evidence="2">The sequence shown here is derived from an EMBL/GenBank/DDBJ whole genome shotgun (WGS) entry which is preliminary data.</text>
</comment>
<name>A0ABS9ZHW8_9PSED</name>
<dbReference type="PROSITE" id="PS51186">
    <property type="entry name" value="GNAT"/>
    <property type="match status" value="1"/>
</dbReference>
<accession>A0ABS9ZHW8</accession>
<gene>
    <name evidence="2" type="ORF">AUC61_07865</name>
</gene>
<feature type="domain" description="N-acetyltransferase" evidence="1">
    <location>
        <begin position="1"/>
        <end position="128"/>
    </location>
</feature>
<evidence type="ECO:0000313" key="3">
    <source>
        <dbReference type="Proteomes" id="UP001320513"/>
    </source>
</evidence>
<dbReference type="Gene3D" id="3.40.630.30">
    <property type="match status" value="1"/>
</dbReference>
<dbReference type="Proteomes" id="UP001320513">
    <property type="component" value="Unassembled WGS sequence"/>
</dbReference>
<proteinExistence type="predicted"/>